<dbReference type="RefSeq" id="WP_094921883.1">
    <property type="nucleotide sequence ID" value="NZ_NPIA01000001.1"/>
</dbReference>
<dbReference type="InterPro" id="IPR010368">
    <property type="entry name" value="Com_YlbF"/>
</dbReference>
<proteinExistence type="predicted"/>
<evidence type="ECO:0000313" key="3">
    <source>
        <dbReference type="Proteomes" id="UP000217083"/>
    </source>
</evidence>
<evidence type="ECO:0000256" key="1">
    <source>
        <dbReference type="SAM" id="MobiDB-lite"/>
    </source>
</evidence>
<comment type="caution">
    <text evidence="2">The sequence shown here is derived from an EMBL/GenBank/DDBJ whole genome shotgun (WGS) entry which is preliminary data.</text>
</comment>
<keyword evidence="3" id="KW-1185">Reference proteome</keyword>
<dbReference type="InterPro" id="IPR016783">
    <property type="entry name" value="Biofilm_formation_YmcA"/>
</dbReference>
<dbReference type="InterPro" id="IPR052767">
    <property type="entry name" value="Bact_com_dev_regulator"/>
</dbReference>
<dbReference type="Proteomes" id="UP000217083">
    <property type="component" value="Unassembled WGS sequence"/>
</dbReference>
<sequence>MTKITKEAIVAKANEVAKMIAETEEVDFFKKAEAKINENEKVQKLIAEIKAFQKQAVNLQHYEKTEASKRVEAKIDQLNNELDEIPIVQEFKQSQQEVNGLLQLVANTISNEVTDEIIRSTGGDLLQGTTGSKKEDEKGCGSC</sequence>
<reference evidence="3" key="1">
    <citation type="submission" date="2017-08" db="EMBL/GenBank/DDBJ databases">
        <authorList>
            <person name="Huang Z."/>
        </authorList>
    </citation>
    <scope>NUCLEOTIDE SEQUENCE [LARGE SCALE GENOMIC DNA]</scope>
    <source>
        <strain evidence="3">SA5d-4</strain>
    </source>
</reference>
<evidence type="ECO:0000313" key="2">
    <source>
        <dbReference type="EMBL" id="OZM58651.1"/>
    </source>
</evidence>
<feature type="region of interest" description="Disordered" evidence="1">
    <location>
        <begin position="122"/>
        <end position="143"/>
    </location>
</feature>
<dbReference type="InterPro" id="IPR023378">
    <property type="entry name" value="YheA/YmcA-like_dom_sf"/>
</dbReference>
<dbReference type="Gene3D" id="1.20.1500.10">
    <property type="entry name" value="YheA/YmcA-like"/>
    <property type="match status" value="1"/>
</dbReference>
<organism evidence="2 3">
    <name type="scientific">Lottiidibacillus patelloidae</name>
    <dbReference type="NCBI Taxonomy" id="2670334"/>
    <lineage>
        <taxon>Bacteria</taxon>
        <taxon>Bacillati</taxon>
        <taxon>Bacillota</taxon>
        <taxon>Bacilli</taxon>
        <taxon>Bacillales</taxon>
        <taxon>Bacillaceae</taxon>
        <taxon>Lottiidibacillus</taxon>
    </lineage>
</organism>
<dbReference type="PANTHER" id="PTHR38448">
    <property type="entry name" value="REGULATORY PROTEIN YLBF-RELATED"/>
    <property type="match status" value="1"/>
</dbReference>
<evidence type="ECO:0008006" key="4">
    <source>
        <dbReference type="Google" id="ProtNLM"/>
    </source>
</evidence>
<dbReference type="AlphaFoldDB" id="A0A263BY12"/>
<gene>
    <name evidence="2" type="ORF">CIB95_03530</name>
</gene>
<dbReference type="SUPFAM" id="SSF158622">
    <property type="entry name" value="YheA/YmcA-like"/>
    <property type="match status" value="1"/>
</dbReference>
<dbReference type="PANTHER" id="PTHR38448:SF1">
    <property type="entry name" value="YLBF FAMILY REGULATOR"/>
    <property type="match status" value="1"/>
</dbReference>
<protein>
    <recommendedName>
        <fullName evidence="4">Master regulator for biofilm formation</fullName>
    </recommendedName>
</protein>
<name>A0A263BY12_9BACI</name>
<accession>A0A263BY12</accession>
<feature type="compositionally biased region" description="Basic and acidic residues" evidence="1">
    <location>
        <begin position="132"/>
        <end position="143"/>
    </location>
</feature>
<dbReference type="EMBL" id="NPIA01000001">
    <property type="protein sequence ID" value="OZM58651.1"/>
    <property type="molecule type" value="Genomic_DNA"/>
</dbReference>
<dbReference type="PIRSF" id="PIRSF021287">
    <property type="entry name" value="Biofilm_formation_YmcA"/>
    <property type="match status" value="1"/>
</dbReference>
<dbReference type="Pfam" id="PF06133">
    <property type="entry name" value="Com_YlbF"/>
    <property type="match status" value="1"/>
</dbReference>
<reference evidence="2 3" key="2">
    <citation type="submission" date="2017-09" db="EMBL/GenBank/DDBJ databases">
        <title>Bacillus patelloidae sp. nov., isolated from the intestinal tract of a marine limpet.</title>
        <authorList>
            <person name="Liu R."/>
            <person name="Dong C."/>
            <person name="Shao Z."/>
        </authorList>
    </citation>
    <scope>NUCLEOTIDE SEQUENCE [LARGE SCALE GENOMIC DNA]</scope>
    <source>
        <strain evidence="2 3">SA5d-4</strain>
    </source>
</reference>